<proteinExistence type="predicted"/>
<dbReference type="AlphaFoldDB" id="A0A8J8W3B7"/>
<dbReference type="Proteomes" id="UP000631181">
    <property type="component" value="Unassembled WGS sequence"/>
</dbReference>
<protein>
    <submittedName>
        <fullName evidence="2">Fungal transcription factor</fullName>
    </submittedName>
</protein>
<organism evidence="2 3">
    <name type="scientific">Penicillium ucsense</name>
    <dbReference type="NCBI Taxonomy" id="2839758"/>
    <lineage>
        <taxon>Eukaryota</taxon>
        <taxon>Fungi</taxon>
        <taxon>Dikarya</taxon>
        <taxon>Ascomycota</taxon>
        <taxon>Pezizomycotina</taxon>
        <taxon>Eurotiomycetes</taxon>
        <taxon>Eurotiomycetidae</taxon>
        <taxon>Eurotiales</taxon>
        <taxon>Aspergillaceae</taxon>
        <taxon>Penicillium</taxon>
    </lineage>
</organism>
<evidence type="ECO:0000313" key="3">
    <source>
        <dbReference type="Proteomes" id="UP000631181"/>
    </source>
</evidence>
<dbReference type="InterPro" id="IPR021858">
    <property type="entry name" value="Fun_TF"/>
</dbReference>
<dbReference type="PANTHER" id="PTHR37540:SF5">
    <property type="entry name" value="TRANSCRIPTION FACTOR DOMAIN-CONTAINING PROTEIN"/>
    <property type="match status" value="1"/>
</dbReference>
<keyword evidence="3" id="KW-1185">Reference proteome</keyword>
<name>A0A8J8W3B7_9EURO</name>
<dbReference type="Pfam" id="PF11951">
    <property type="entry name" value="Fungal_trans_2"/>
    <property type="match status" value="1"/>
</dbReference>
<comment type="caution">
    <text evidence="2">The sequence shown here is derived from an EMBL/GenBank/DDBJ whole genome shotgun (WGS) entry which is preliminary data.</text>
</comment>
<reference evidence="2" key="1">
    <citation type="journal article" date="2020" name="Front. Microbiol.">
        <title>Gene regulatory networks of Penicillium echinulatum 2HH and Penicillium oxalicum 114-2 inferred by a computational biology approach.</title>
        <authorList>
            <person name="Lenz A.R."/>
            <person name="Galan-Vasquez E."/>
            <person name="Balbinot E."/>
            <person name="De Abreu F.P."/>
            <person name="De Oliveira N.S."/>
            <person name="Da Rosa L.O."/>
            <person name="De Avila E Silva S."/>
            <person name="Camassola M."/>
            <person name="Dillon A.J.P."/>
            <person name="Perez-Rueda E."/>
        </authorList>
    </citation>
    <scope>NUCLEOTIDE SEQUENCE</scope>
    <source>
        <strain evidence="2">S1M29</strain>
    </source>
</reference>
<dbReference type="PANTHER" id="PTHR37540">
    <property type="entry name" value="TRANSCRIPTION FACTOR (ACR-2), PUTATIVE-RELATED-RELATED"/>
    <property type="match status" value="1"/>
</dbReference>
<feature type="compositionally biased region" description="Basic and acidic residues" evidence="1">
    <location>
        <begin position="1"/>
        <end position="12"/>
    </location>
</feature>
<evidence type="ECO:0000256" key="1">
    <source>
        <dbReference type="SAM" id="MobiDB-lite"/>
    </source>
</evidence>
<feature type="region of interest" description="Disordered" evidence="1">
    <location>
        <begin position="1"/>
        <end position="52"/>
    </location>
</feature>
<gene>
    <name evidence="2" type="ORF">PECM_005036</name>
</gene>
<feature type="region of interest" description="Disordered" evidence="1">
    <location>
        <begin position="167"/>
        <end position="235"/>
    </location>
</feature>
<evidence type="ECO:0000313" key="2">
    <source>
        <dbReference type="EMBL" id="KAF7716829.1"/>
    </source>
</evidence>
<dbReference type="OrthoDB" id="4158087at2759"/>
<feature type="compositionally biased region" description="Polar residues" evidence="1">
    <location>
        <begin position="196"/>
        <end position="226"/>
    </location>
</feature>
<feature type="compositionally biased region" description="Low complexity" evidence="1">
    <location>
        <begin position="174"/>
        <end position="195"/>
    </location>
</feature>
<dbReference type="EMBL" id="WIWV01000034">
    <property type="protein sequence ID" value="KAF7716829.1"/>
    <property type="molecule type" value="Genomic_DNA"/>
</dbReference>
<sequence length="678" mass="75298">MAAERFFSRENEQTLPVHSRSRAAPAPTWSGADANLPTGAYASNSTVAHPPPTDLIVSQAAAPVSSSPATVQQPVQPASEDISIVERNVPSKVRKPRKAANASAGKATLFWVNTDADSAATGTKEETLKRIRSHVMSEHNRKKRLESTKKYKGKTWKHLAFQPPETVSDGAVVSRNASLTPSSSSTSTQWESQVSGSSPVTQGVSPTTTSQGHRPSPTTVVENQDLPNGADVFWDEGTEGDEVIQHSSTSLRDSPWSYVGSGASDPFNTGHTQLTDRMMRHLHIFLWDLTQEAHPLQTRYKPKLQAHWAALLQRDPSILHAAICMATSNAAMQRGELPLRDPEQQRSALVVDTFHHRGETIRLVNEGLSDPLKCASDELIASVSMLLTIEIASGNVDYLKIHLAGLRQMVGMRKDFAEVPADVRFQINWTDVRVACMAMTKPIFPFVHCARPQNLTLVPPNDDIALCATRLLPLLNITGVFSETFSKTIHDFLELCWYAEWVKGGGTTKEFDEETENYFNVEVLSIEYSLHADRYTATGQIKGDNSIEGCTRLACLCFHTMYMWGFYPLLAPLMPKPILALRAALEATIPLGLFALCRDLLMWLLFVGAASSQVMPQERAYFVEELAKAAKLYNVHTWQECRTILLGFFYVDRVLLVILRQVWHEVERTMNMALEEPC</sequence>
<accession>A0A8J8W3B7</accession>